<dbReference type="Pfam" id="PF02464">
    <property type="entry name" value="CinA"/>
    <property type="match status" value="1"/>
</dbReference>
<evidence type="ECO:0000313" key="3">
    <source>
        <dbReference type="Proteomes" id="UP000188912"/>
    </source>
</evidence>
<dbReference type="Gene3D" id="3.90.950.20">
    <property type="entry name" value="CinA-like"/>
    <property type="match status" value="1"/>
</dbReference>
<dbReference type="KEGG" id="thd:BHV28_07290"/>
<protein>
    <submittedName>
        <fullName evidence="2">Competence/damage-inducible protein CinA</fullName>
    </submittedName>
</protein>
<name>A0A1U9JU75_9HYPH</name>
<evidence type="ECO:0000259" key="1">
    <source>
        <dbReference type="Pfam" id="PF02464"/>
    </source>
</evidence>
<dbReference type="InterPro" id="IPR036653">
    <property type="entry name" value="CinA-like_C"/>
</dbReference>
<dbReference type="NCBIfam" id="TIGR00199">
    <property type="entry name" value="PncC_domain"/>
    <property type="match status" value="1"/>
</dbReference>
<dbReference type="Proteomes" id="UP000188912">
    <property type="component" value="Chromosome"/>
</dbReference>
<feature type="domain" description="CinA C-terminal" evidence="1">
    <location>
        <begin position="11"/>
        <end position="162"/>
    </location>
</feature>
<dbReference type="STRING" id="1902579.BHV28_07290"/>
<dbReference type="SUPFAM" id="SSF142433">
    <property type="entry name" value="CinA-like"/>
    <property type="match status" value="1"/>
</dbReference>
<accession>A0A1U9JU75</accession>
<proteinExistence type="predicted"/>
<dbReference type="InterPro" id="IPR008136">
    <property type="entry name" value="CinA_C"/>
</dbReference>
<sequence>MNKSLIAPNKAKAVLAACNKQGLKLATAESCTGGLIAAALTDIAGSASVVECGFVTYSNAAKNTLIGVPAGFIEQYGAVSRQVAIAMAEGALQHSRADITVAVTGIAGPDGGTDEKPVGLVHMAVAAKGRDTRHYEARFGAKGRAEIRHATVEQALGLVLDTLAAHYPDQNY</sequence>
<keyword evidence="3" id="KW-1185">Reference proteome</keyword>
<dbReference type="AlphaFoldDB" id="A0A1U9JU75"/>
<gene>
    <name evidence="2" type="primary">cinA</name>
    <name evidence="2" type="ORF">BHV28_07290</name>
</gene>
<reference evidence="2 3" key="2">
    <citation type="journal article" date="2016" name="Sci. Rep.">
        <title>The genome of Rhizobiales bacteria in predatory ants reveals urease gene functions but no genes for nitrogen fixation.</title>
        <authorList>
            <person name="Neuvonen M.M."/>
            <person name="Tamarit D."/>
            <person name="Naslund K."/>
            <person name="Liebig J."/>
            <person name="Feldhaar H."/>
            <person name="Moran N.A."/>
            <person name="Guy L."/>
            <person name="Andersson S.G."/>
        </authorList>
    </citation>
    <scope>NUCLEOTIDE SEQUENCE [LARGE SCALE GENOMIC DNA]</scope>
    <source>
        <strain evidence="2 3">Hsal</strain>
    </source>
</reference>
<evidence type="ECO:0000313" key="2">
    <source>
        <dbReference type="EMBL" id="AQS41429.1"/>
    </source>
</evidence>
<dbReference type="EMBL" id="CP017315">
    <property type="protein sequence ID" value="AQS41429.1"/>
    <property type="molecule type" value="Genomic_DNA"/>
</dbReference>
<reference evidence="2 3" key="1">
    <citation type="journal article" date="2010" name="Science">
        <title>Genomic comparison of the ants Camponotus floridanus and Harpegnathos saltator.</title>
        <authorList>
            <person name="Bonasio R."/>
            <person name="Zhang G."/>
            <person name="Ye C."/>
            <person name="Mutti N.S."/>
            <person name="Fang X."/>
            <person name="Qin N."/>
            <person name="Donahue G."/>
            <person name="Yang P."/>
            <person name="Li Q."/>
            <person name="Li C."/>
            <person name="Zhang P."/>
            <person name="Huang Z."/>
            <person name="Berger S.L."/>
            <person name="Reinberg D."/>
            <person name="Wang J."/>
            <person name="Liebig J."/>
        </authorList>
    </citation>
    <scope>NUCLEOTIDE SEQUENCE [LARGE SCALE GENOMIC DNA]</scope>
    <source>
        <strain evidence="2 3">Hsal</strain>
    </source>
</reference>
<organism evidence="2 3">
    <name type="scientific">Candidatus Tokpelaia hoelldobleri</name>
    <dbReference type="NCBI Taxonomy" id="1902579"/>
    <lineage>
        <taxon>Bacteria</taxon>
        <taxon>Pseudomonadati</taxon>
        <taxon>Pseudomonadota</taxon>
        <taxon>Alphaproteobacteria</taxon>
        <taxon>Hyphomicrobiales</taxon>
        <taxon>Candidatus Tokpelaia</taxon>
    </lineage>
</organism>